<feature type="compositionally biased region" description="Basic and acidic residues" evidence="1">
    <location>
        <begin position="80"/>
        <end position="89"/>
    </location>
</feature>
<dbReference type="InterPro" id="IPR036364">
    <property type="entry name" value="SEA_dom_sf"/>
</dbReference>
<dbReference type="SMART" id="SM00200">
    <property type="entry name" value="SEA"/>
    <property type="match status" value="2"/>
</dbReference>
<name>A0ABD3UG53_SINWO</name>
<evidence type="ECO:0000259" key="3">
    <source>
        <dbReference type="PROSITE" id="PS50024"/>
    </source>
</evidence>
<evidence type="ECO:0000313" key="6">
    <source>
        <dbReference type="Proteomes" id="UP001634394"/>
    </source>
</evidence>
<dbReference type="InterPro" id="IPR036179">
    <property type="entry name" value="Ig-like_dom_sf"/>
</dbReference>
<dbReference type="Pfam" id="PF01390">
    <property type="entry name" value="SEA"/>
    <property type="match status" value="2"/>
</dbReference>
<feature type="compositionally biased region" description="Basic and acidic residues" evidence="1">
    <location>
        <begin position="1"/>
        <end position="14"/>
    </location>
</feature>
<dbReference type="SUPFAM" id="SSF57625">
    <property type="entry name" value="Invertebrate chitin-binding proteins"/>
    <property type="match status" value="1"/>
</dbReference>
<dbReference type="SUPFAM" id="SSF82671">
    <property type="entry name" value="SEA domain"/>
    <property type="match status" value="2"/>
</dbReference>
<feature type="compositionally biased region" description="Polar residues" evidence="1">
    <location>
        <begin position="458"/>
        <end position="485"/>
    </location>
</feature>
<feature type="compositionally biased region" description="Low complexity" evidence="1">
    <location>
        <begin position="940"/>
        <end position="1028"/>
    </location>
</feature>
<feature type="compositionally biased region" description="Polar residues" evidence="1">
    <location>
        <begin position="614"/>
        <end position="624"/>
    </location>
</feature>
<evidence type="ECO:0000259" key="4">
    <source>
        <dbReference type="PROSITE" id="PS50835"/>
    </source>
</evidence>
<reference evidence="5 6" key="1">
    <citation type="submission" date="2024-11" db="EMBL/GenBank/DDBJ databases">
        <title>Chromosome-level genome assembly of the freshwater bivalve Anodonta woodiana.</title>
        <authorList>
            <person name="Chen X."/>
        </authorList>
    </citation>
    <scope>NUCLEOTIDE SEQUENCE [LARGE SCALE GENOMIC DNA]</scope>
    <source>
        <strain evidence="5">MN2024</strain>
        <tissue evidence="5">Gills</tissue>
    </source>
</reference>
<feature type="domain" description="SEA" evidence="3">
    <location>
        <begin position="301"/>
        <end position="419"/>
    </location>
</feature>
<keyword evidence="2" id="KW-0812">Transmembrane</keyword>
<dbReference type="SMART" id="SM00409">
    <property type="entry name" value="IG"/>
    <property type="match status" value="4"/>
</dbReference>
<feature type="compositionally biased region" description="Low complexity" evidence="1">
    <location>
        <begin position="486"/>
        <end position="507"/>
    </location>
</feature>
<feature type="region of interest" description="Disordered" evidence="1">
    <location>
        <begin position="1070"/>
        <end position="1089"/>
    </location>
</feature>
<feature type="compositionally biased region" description="Low complexity" evidence="1">
    <location>
        <begin position="434"/>
        <end position="457"/>
    </location>
</feature>
<feature type="compositionally biased region" description="Low complexity" evidence="1">
    <location>
        <begin position="1279"/>
        <end position="1313"/>
    </location>
</feature>
<comment type="caution">
    <text evidence="5">The sequence shown here is derived from an EMBL/GenBank/DDBJ whole genome shotgun (WGS) entry which is preliminary data.</text>
</comment>
<feature type="compositionally biased region" description="Low complexity" evidence="1">
    <location>
        <begin position="1116"/>
        <end position="1126"/>
    </location>
</feature>
<accession>A0ABD3UG53</accession>
<dbReference type="Proteomes" id="UP001634394">
    <property type="component" value="Unassembled WGS sequence"/>
</dbReference>
<dbReference type="PROSITE" id="PS50835">
    <property type="entry name" value="IG_LIKE"/>
    <property type="match status" value="2"/>
</dbReference>
<feature type="compositionally biased region" description="Low complexity" evidence="1">
    <location>
        <begin position="548"/>
        <end position="613"/>
    </location>
</feature>
<feature type="domain" description="Ig-like" evidence="4">
    <location>
        <begin position="1805"/>
        <end position="1911"/>
    </location>
</feature>
<dbReference type="InterPro" id="IPR003599">
    <property type="entry name" value="Ig_sub"/>
</dbReference>
<evidence type="ECO:0000313" key="5">
    <source>
        <dbReference type="EMBL" id="KAL3847360.1"/>
    </source>
</evidence>
<feature type="region of interest" description="Disordered" evidence="1">
    <location>
        <begin position="432"/>
        <end position="507"/>
    </location>
</feature>
<feature type="region of interest" description="Disordered" evidence="1">
    <location>
        <begin position="870"/>
        <end position="889"/>
    </location>
</feature>
<feature type="compositionally biased region" description="Low complexity" evidence="1">
    <location>
        <begin position="1139"/>
        <end position="1219"/>
    </location>
</feature>
<dbReference type="InterPro" id="IPR013783">
    <property type="entry name" value="Ig-like_fold"/>
</dbReference>
<feature type="region of interest" description="Disordered" evidence="1">
    <location>
        <begin position="61"/>
        <end position="89"/>
    </location>
</feature>
<evidence type="ECO:0008006" key="7">
    <source>
        <dbReference type="Google" id="ProtNLM"/>
    </source>
</evidence>
<feature type="region of interest" description="Disordered" evidence="1">
    <location>
        <begin position="1"/>
        <end position="26"/>
    </location>
</feature>
<feature type="region of interest" description="Disordered" evidence="1">
    <location>
        <begin position="927"/>
        <end position="1028"/>
    </location>
</feature>
<feature type="region of interest" description="Disordered" evidence="1">
    <location>
        <begin position="1116"/>
        <end position="1219"/>
    </location>
</feature>
<feature type="region of interest" description="Disordered" evidence="1">
    <location>
        <begin position="1279"/>
        <end position="1317"/>
    </location>
</feature>
<gene>
    <name evidence="5" type="ORF">ACJMK2_018275</name>
</gene>
<feature type="domain" description="SEA" evidence="3">
    <location>
        <begin position="130"/>
        <end position="252"/>
    </location>
</feature>
<keyword evidence="2" id="KW-1133">Transmembrane helix</keyword>
<dbReference type="SUPFAM" id="SSF48726">
    <property type="entry name" value="Immunoglobulin"/>
    <property type="match status" value="3"/>
</dbReference>
<dbReference type="EMBL" id="JBJQND010000016">
    <property type="protein sequence ID" value="KAL3847360.1"/>
    <property type="molecule type" value="Genomic_DNA"/>
</dbReference>
<evidence type="ECO:0000256" key="2">
    <source>
        <dbReference type="SAM" id="Phobius"/>
    </source>
</evidence>
<organism evidence="5 6">
    <name type="scientific">Sinanodonta woodiana</name>
    <name type="common">Chinese pond mussel</name>
    <name type="synonym">Anodonta woodiana</name>
    <dbReference type="NCBI Taxonomy" id="1069815"/>
    <lineage>
        <taxon>Eukaryota</taxon>
        <taxon>Metazoa</taxon>
        <taxon>Spiralia</taxon>
        <taxon>Lophotrochozoa</taxon>
        <taxon>Mollusca</taxon>
        <taxon>Bivalvia</taxon>
        <taxon>Autobranchia</taxon>
        <taxon>Heteroconchia</taxon>
        <taxon>Palaeoheterodonta</taxon>
        <taxon>Unionida</taxon>
        <taxon>Unionoidea</taxon>
        <taxon>Unionidae</taxon>
        <taxon>Unioninae</taxon>
        <taxon>Sinanodonta</taxon>
    </lineage>
</organism>
<dbReference type="Gene3D" id="2.60.40.10">
    <property type="entry name" value="Immunoglobulins"/>
    <property type="match status" value="2"/>
</dbReference>
<feature type="compositionally biased region" description="Low complexity" evidence="1">
    <location>
        <begin position="625"/>
        <end position="643"/>
    </location>
</feature>
<feature type="region of interest" description="Disordered" evidence="1">
    <location>
        <begin position="673"/>
        <end position="710"/>
    </location>
</feature>
<feature type="transmembrane region" description="Helical" evidence="2">
    <location>
        <begin position="99"/>
        <end position="123"/>
    </location>
</feature>
<feature type="compositionally biased region" description="Basic and acidic residues" evidence="1">
    <location>
        <begin position="61"/>
        <end position="70"/>
    </location>
</feature>
<feature type="region of interest" description="Disordered" evidence="1">
    <location>
        <begin position="548"/>
        <end position="643"/>
    </location>
</feature>
<dbReference type="PROSITE" id="PS50024">
    <property type="entry name" value="SEA"/>
    <property type="match status" value="2"/>
</dbReference>
<keyword evidence="6" id="KW-1185">Reference proteome</keyword>
<protein>
    <recommendedName>
        <fullName evidence="7">Mucin-5AC-like</fullName>
    </recommendedName>
</protein>
<dbReference type="InterPro" id="IPR036508">
    <property type="entry name" value="Chitin-bd_dom_sf"/>
</dbReference>
<evidence type="ECO:0000256" key="1">
    <source>
        <dbReference type="SAM" id="MobiDB-lite"/>
    </source>
</evidence>
<feature type="domain" description="Ig-like" evidence="4">
    <location>
        <begin position="1324"/>
        <end position="1425"/>
    </location>
</feature>
<proteinExistence type="predicted"/>
<dbReference type="InterPro" id="IPR000082">
    <property type="entry name" value="SEA_dom"/>
</dbReference>
<feature type="compositionally biased region" description="Low complexity" evidence="1">
    <location>
        <begin position="698"/>
        <end position="710"/>
    </location>
</feature>
<sequence length="3102" mass="334273">MSHEKKRKDRESIYRDQNGSFTSSMPRWAHMLNKNDGYGGYEYMDPWRKMGLKYAPKYYHNEPGSRHADPSKNSSSSGDTDSHVQNEKPVRKRLEGRKLALIVIVVGLIAIAAAITVILVLSLKPAESQPNKFRVVTMSLAVDETFKPEYKNQSSAEYKLFAGNFTSAMDEIFQANNTKGYKGTQIVELKNGSVIVIFTGVIEFKLSDGPPGEEVLKTVITGQKIYENDNNIVVVKNFKILKASISIVKTEEFAFNPISTTVEPKTISTITEPRTLSTTAEIRTTSTTATKATTTTSMTSPASQGQNNFSVATVNLAVNDTFKPEYNNASSVEYQTFSADFTNAMDKIFNNTEGYKGIKIQELKSGSVIVIFIIVIEVKSNVTPPGQEELKAVITGQKRDANDNVTVVIERFRVLTTSVSIVAIDKVKNNPIFPTDDSTTTQSSTPATTLSPSTSTTVKANVTASTSASNVHLNSTTTPSTLTVNSPPTQTSSTQQPSTTTSTSTITTTATTTIRSQNTTSQKVISSTILTSSTTPIVTLTIATTQTSLSPGTISTSNPSSASTLTSTTANTTSPTLSIPSTISTTLSNSPTATIATTTASTSTTATNVPTTSLSSTKLSEPNPTSTSTSISTTSLMSSTNSTTTSKYIETMSNTVTTSTSTTKSSIITYNTTSTKPDEANMNSTTTSTTTISLRPGTNSTTLSNNPTSVMPATTSSTLTTAANITAPNISSTNPSLPNTTSATTRTSATSSTIASTTPTPTASLKSTITSTMSTKSPETTTSTATTSESIATSIKTTLSTTKEPNATTTSTSTTTTRPTTTTTSSKLPDLSTTSFINNTNSTTTPKFIDSNSTTATTAISSSKSSIITYNTTSPKPDEANMTSTTTSTTTISLKLGTNSTTLSNNPTSVMPATTSSTLTTAANVTTPNTFSTNLPEPNATSATTRTSATSSTIASTTPTPTASLKSTITSTMSTKSPEPTTSTATTSESIATSIKTTLSTTKEPNATTTSTSTTTRPTTTTTSTKLPDLSTTSFINNTNSTTTPKFIDSNSTTATTAISSSKSSIITYNTTSPKPDEANMTSTTTSTTTISLKPGLNSTTLSNNPTSVMPATTSSTLTTAANVTTPNISSTKPPEPNTTSAATWTSATSSTITSTTPTPTASLKSTITSTMSTKSPEPTTSTATTSESIASTIKTTLSTTSPKPTETNLTSTTTSTSTTNFTSIITGTVVPITTVLNTTITSTSTSTTTLMPNTTSTFIQSTSEPNATNATAWTTSYTTKPSSTAPSTMASTNSSTVSTVSTNSTTGPSSTGYKTIETTSTTPKGVAFNTKYYTAVVGVSLQLVCTITGWNGNLSISRVSRTKQQEIMVVVNNTTGTILNGFAVNITFTGYTVDVSILILNASCEDEGTYYCTTGAVSDNATVKREREKPILQLPDIMVRDNYHDVKYPFVCETDIANSGEILIAEVNKNGTFYLYEGYKENRVNITTDCGNKQRFTFYINGRFTSVWDNAKIRCVLINNSTNGDTRFRLVSEESTIKLVPADICLSVTDGSNISHPQRNCELFLTCLKGVPVPGKCKQGQCFYDNIGMCRAPICPFVYCNDADANIGEPTSFTCSLLYCNDSFSLTIKHLGETLFSSNNITGNISQRSEDRNIQVWLTNGKAELTVAFLKTNCNDSGEYVIILGKENVIDRGYLTFKVPPRKPTLQFPQSIVAYTQANITCSGEQGIPRQNMYIEVMFIGSNYTKYDNTILTTSDRNCSSVGTLVMNFLAVEKWQHARVRCVIGDNSSSRLESDVYEINTTNSGVSIAPSEITGFINDTVQINCTVTGIMSNDAVIVSRVIPTFQGEEILSILTIGNSTRSNLTWIGFSTTVLSANSMIIHITINFIQCRDGGTYRCKTGNRTAIASLAILSKPEKPSLMLPLDVVSDGYNQDGDPFVCKGNVGYPGGNLLARIKRNGTFKEVQPFRVNLIKGNISNCQKVDILEFYLDKFTTDLHNSTLQCVAANNETLASGQSDPYDEKVLLLVPGSTCYGKDNDLYLPYPYPFDDCKKYVFCNGNRTYVKSGGCKDGDCYYTDTKRCEQERITTTIALLDCRDTDVNLGDRASIVCEILYCNDSFSLSVKHSEDIIFSNVNISGNISLKSDEKEIQILVSRGAAVVTVTINKTNCNHTGEYIIDLDRQTFIDRATLKLKVPPKKPILQLPQSFVYDKETTINCTGEQGVPEQAMYMEVMFNSGNFSKYEKTTLTRTSQNCSNMGTLVMNLLVEDIWDGAQIRCVIGDNSTSRMESAVHAINITYTGVRFSSTKFTGIINGTVQMNCTVKGVFNGDSIIISRSYSGSLAEETLSIVTIGNSTKINRTGLQIGITNLSANDMIIHVNMDSLQCLEGGTYYCKTGNRTASTKLEIWRKPDKPKLKLPVDMVSDGYNQAGDPFVCEGNVGYPGGHLTVLFNKDGTFNDAIPFKANMSTGNVTECGRVDRFEFYLNTFTKDLHNSTVRCVATNNNTLTGESAPFDDDILLLVPGNKCYGVEDYTFLPYPYPSYDCGKYLYCSWNRTFVKDGGCMGGECYYTDIKRCEQERTATTIKPTTTTRVVCPSISCSGAETVINNGATITCVLILCGHEFDLVIELDSKEQFRQTIRGNSTYPFLSNAHLRLVVVDNSASKLDIVFENITCNQSGSYNVSIYGGNVSSVAAIRVKVNSEKPNITAPPNIYKDQKAIISCIGQLGIPSASMFWQLKLPGGTFESYSVNGSPDMYKSDCSVIGNWTIGIYPEQNWNGGGLRCVTKTQGNPPLELYSDTITITLQESDIYFVPSSSSGYIGSSHSITCIARNMANITSVKIERQTISGLHELAYLNIDGRSQSSFTGIRIRNTSMINSTAATVYMDFDNLTCADKGDYFCTIGAFSSRGNLSVLRLPEVPKMVNFPTSGILQNTASGTINCTGEVGYPARKIVFESNKGGNNTFTPVPFSFTSTQMEGECSNTYSATFSYMFGMDWNSTVIRCKIATGDVLGDTGSSLYVDRKVLIIPGNICNIYNAEYVPHPYACGKYVRCSDRIYLLECPPTQCHLSVPHNSTACDNCNGCNGKWDSGKSILLYIFYIL</sequence>
<feature type="region of interest" description="Disordered" evidence="1">
    <location>
        <begin position="727"/>
        <end position="851"/>
    </location>
</feature>
<dbReference type="InterPro" id="IPR007110">
    <property type="entry name" value="Ig-like_dom"/>
</dbReference>
<keyword evidence="2" id="KW-0472">Membrane</keyword>
<feature type="compositionally biased region" description="Polar residues" evidence="1">
    <location>
        <begin position="15"/>
        <end position="25"/>
    </location>
</feature>